<sequence>MRKAKRRQKRMMKMKTARKSRQLHTGKADEGLQTFIKSPSNVHPCQYRVVMAKG</sequence>
<keyword evidence="3" id="KW-1185">Reference proteome</keyword>
<name>A0A4Y1ZM17_ARAVE</name>
<feature type="non-terminal residue" evidence="2">
    <location>
        <position position="54"/>
    </location>
</feature>
<accession>A0A4Y1ZM17</accession>
<comment type="caution">
    <text evidence="2">The sequence shown here is derived from an EMBL/GenBank/DDBJ whole genome shotgun (WGS) entry which is preliminary data.</text>
</comment>
<gene>
    <name evidence="2" type="ORF">AVEN_212020_1</name>
</gene>
<dbReference type="Proteomes" id="UP000499080">
    <property type="component" value="Unassembled WGS sequence"/>
</dbReference>
<feature type="compositionally biased region" description="Basic residues" evidence="1">
    <location>
        <begin position="1"/>
        <end position="24"/>
    </location>
</feature>
<evidence type="ECO:0000313" key="2">
    <source>
        <dbReference type="EMBL" id="GBL57121.1"/>
    </source>
</evidence>
<evidence type="ECO:0000313" key="3">
    <source>
        <dbReference type="Proteomes" id="UP000499080"/>
    </source>
</evidence>
<evidence type="ECO:0000256" key="1">
    <source>
        <dbReference type="SAM" id="MobiDB-lite"/>
    </source>
</evidence>
<dbReference type="AlphaFoldDB" id="A0A4Y1ZM17"/>
<protein>
    <submittedName>
        <fullName evidence="2">Uncharacterized protein</fullName>
    </submittedName>
</protein>
<feature type="region of interest" description="Disordered" evidence="1">
    <location>
        <begin position="1"/>
        <end position="27"/>
    </location>
</feature>
<reference evidence="2 3" key="1">
    <citation type="journal article" date="2019" name="Sci. Rep.">
        <title>Orb-weaving spider Araneus ventricosus genome elucidates the spidroin gene catalogue.</title>
        <authorList>
            <person name="Kono N."/>
            <person name="Nakamura H."/>
            <person name="Ohtoshi R."/>
            <person name="Moran D.A.P."/>
            <person name="Shinohara A."/>
            <person name="Yoshida Y."/>
            <person name="Fujiwara M."/>
            <person name="Mori M."/>
            <person name="Tomita M."/>
            <person name="Arakawa K."/>
        </authorList>
    </citation>
    <scope>NUCLEOTIDE SEQUENCE [LARGE SCALE GENOMIC DNA]</scope>
</reference>
<dbReference type="EMBL" id="BGPR01151079">
    <property type="protein sequence ID" value="GBL57121.1"/>
    <property type="molecule type" value="Genomic_DNA"/>
</dbReference>
<proteinExistence type="predicted"/>
<organism evidence="2 3">
    <name type="scientific">Araneus ventricosus</name>
    <name type="common">Orbweaver spider</name>
    <name type="synonym">Epeira ventricosa</name>
    <dbReference type="NCBI Taxonomy" id="182803"/>
    <lineage>
        <taxon>Eukaryota</taxon>
        <taxon>Metazoa</taxon>
        <taxon>Ecdysozoa</taxon>
        <taxon>Arthropoda</taxon>
        <taxon>Chelicerata</taxon>
        <taxon>Arachnida</taxon>
        <taxon>Araneae</taxon>
        <taxon>Araneomorphae</taxon>
        <taxon>Entelegynae</taxon>
        <taxon>Araneoidea</taxon>
        <taxon>Araneidae</taxon>
        <taxon>Araneus</taxon>
    </lineage>
</organism>